<dbReference type="Proteomes" id="UP000579153">
    <property type="component" value="Unassembled WGS sequence"/>
</dbReference>
<comment type="caution">
    <text evidence="1">The sequence shown here is derived from an EMBL/GenBank/DDBJ whole genome shotgun (WGS) entry which is preliminary data.</text>
</comment>
<name>A0A7W9GBU5_9ACTN</name>
<organism evidence="1 2">
    <name type="scientific">Nonomuraea jabiensis</name>
    <dbReference type="NCBI Taxonomy" id="882448"/>
    <lineage>
        <taxon>Bacteria</taxon>
        <taxon>Bacillati</taxon>
        <taxon>Actinomycetota</taxon>
        <taxon>Actinomycetes</taxon>
        <taxon>Streptosporangiales</taxon>
        <taxon>Streptosporangiaceae</taxon>
        <taxon>Nonomuraea</taxon>
    </lineage>
</organism>
<evidence type="ECO:0000313" key="1">
    <source>
        <dbReference type="EMBL" id="MBB5780904.1"/>
    </source>
</evidence>
<accession>A0A7W9GBU5</accession>
<keyword evidence="2" id="KW-1185">Reference proteome</keyword>
<sequence>MAGLPPATGGHRITWAEVPAGVRTAIEELLGAEVVGAAGRPAGRFLRGPGRPAAPCP</sequence>
<gene>
    <name evidence="1" type="ORF">HD596_007660</name>
</gene>
<dbReference type="AlphaFoldDB" id="A0A7W9GBU5"/>
<dbReference type="EMBL" id="JACHMB010000001">
    <property type="protein sequence ID" value="MBB5780904.1"/>
    <property type="molecule type" value="Genomic_DNA"/>
</dbReference>
<dbReference type="RefSeq" id="WP_185074291.1">
    <property type="nucleotide sequence ID" value="NZ_JACHMB010000001.1"/>
</dbReference>
<proteinExistence type="predicted"/>
<protein>
    <submittedName>
        <fullName evidence="1">Uncharacterized protein</fullName>
    </submittedName>
</protein>
<evidence type="ECO:0000313" key="2">
    <source>
        <dbReference type="Proteomes" id="UP000579153"/>
    </source>
</evidence>
<reference evidence="1 2" key="1">
    <citation type="submission" date="2020-08" db="EMBL/GenBank/DDBJ databases">
        <title>Sequencing the genomes of 1000 actinobacteria strains.</title>
        <authorList>
            <person name="Klenk H.-P."/>
        </authorList>
    </citation>
    <scope>NUCLEOTIDE SEQUENCE [LARGE SCALE GENOMIC DNA]</scope>
    <source>
        <strain evidence="1 2">DSM 45507</strain>
    </source>
</reference>